<gene>
    <name evidence="2" type="ORF">nbrc107697_30280</name>
    <name evidence="3" type="ORF">nbrc107697_34000</name>
</gene>
<sequence>MWIAVDSVTATDSTLSLVNAATAAAAATVLVAAMIIVSAPSSRRPTVAMAVVPAAGLDLLYLFVEAPGDSVIAALASGLAIAGWSLGHRRHRAALLAALVGGSAVGMVGYLQYSFTGPADPGPAVAGAGALSPGAAVFWFTFGLYAVVLALAVAAVWFGVWIDRRIGDKSDVHSGRDSDETRVFILGATAMSLGGIAVGAVVLFWLVGSALPTAMVVMVAGAGVAACGAIMLAADPAVRPRGWTAVTLVVAALVVVLADSSPVGVSGLALGGGLAAWFVGRRRLPVLALAPVAGCVLLVEAQVFYWLIGQQWQSHWYFVSIAVVLGLPLTWLGTIGGFAHLGARVDPQTTDAAIGDAAG</sequence>
<feature type="transmembrane region" description="Helical" evidence="1">
    <location>
        <begin position="286"/>
        <end position="308"/>
    </location>
</feature>
<keyword evidence="1" id="KW-0812">Transmembrane</keyword>
<feature type="transmembrane region" description="Helical" evidence="1">
    <location>
        <begin position="135"/>
        <end position="162"/>
    </location>
</feature>
<evidence type="ECO:0000313" key="3">
    <source>
        <dbReference type="EMBL" id="GED99361.1"/>
    </source>
</evidence>
<feature type="transmembrane region" description="Helical" evidence="1">
    <location>
        <begin position="183"/>
        <end position="207"/>
    </location>
</feature>
<evidence type="ECO:0000256" key="1">
    <source>
        <dbReference type="SAM" id="Phobius"/>
    </source>
</evidence>
<organism evidence="2 4">
    <name type="scientific">Gordonia crocea</name>
    <dbReference type="NCBI Taxonomy" id="589162"/>
    <lineage>
        <taxon>Bacteria</taxon>
        <taxon>Bacillati</taxon>
        <taxon>Actinomycetota</taxon>
        <taxon>Actinomycetes</taxon>
        <taxon>Mycobacteriales</taxon>
        <taxon>Gordoniaceae</taxon>
        <taxon>Gordonia</taxon>
    </lineage>
</organism>
<feature type="transmembrane region" description="Helical" evidence="1">
    <location>
        <begin position="94"/>
        <end position="115"/>
    </location>
</feature>
<evidence type="ECO:0000313" key="2">
    <source>
        <dbReference type="EMBL" id="GED98989.1"/>
    </source>
</evidence>
<reference evidence="4" key="1">
    <citation type="submission" date="2019-06" db="EMBL/GenBank/DDBJ databases">
        <title>Gordonia isolated from sludge of a wastewater treatment plant.</title>
        <authorList>
            <person name="Tamura T."/>
            <person name="Aoyama K."/>
            <person name="Kang Y."/>
            <person name="Saito S."/>
            <person name="Akiyama N."/>
            <person name="Yazawa K."/>
            <person name="Gonoi T."/>
            <person name="Mikami Y."/>
        </authorList>
    </citation>
    <scope>NUCLEOTIDE SEQUENCE [LARGE SCALE GENOMIC DNA]</scope>
    <source>
        <strain evidence="4">NBRC 107697</strain>
    </source>
</reference>
<feature type="transmembrane region" description="Helical" evidence="1">
    <location>
        <begin position="213"/>
        <end position="234"/>
    </location>
</feature>
<dbReference type="Proteomes" id="UP000444980">
    <property type="component" value="Unassembled WGS sequence"/>
</dbReference>
<proteinExistence type="predicted"/>
<feature type="transmembrane region" description="Helical" evidence="1">
    <location>
        <begin position="46"/>
        <end position="64"/>
    </location>
</feature>
<dbReference type="EMBL" id="BJOU01000016">
    <property type="protein sequence ID" value="GED98989.1"/>
    <property type="molecule type" value="Genomic_DNA"/>
</dbReference>
<accession>A0A7I9V1U9</accession>
<comment type="caution">
    <text evidence="2">The sequence shown here is derived from an EMBL/GenBank/DDBJ whole genome shotgun (WGS) entry which is preliminary data.</text>
</comment>
<name>A0A7I9V1U9_9ACTN</name>
<protein>
    <submittedName>
        <fullName evidence="2">Uncharacterized protein</fullName>
    </submittedName>
</protein>
<dbReference type="EMBL" id="BJOU01000019">
    <property type="protein sequence ID" value="GED99361.1"/>
    <property type="molecule type" value="Genomic_DNA"/>
</dbReference>
<dbReference type="AlphaFoldDB" id="A0A7I9V1U9"/>
<feature type="transmembrane region" description="Helical" evidence="1">
    <location>
        <begin position="70"/>
        <end position="87"/>
    </location>
</feature>
<evidence type="ECO:0000313" key="4">
    <source>
        <dbReference type="Proteomes" id="UP000444980"/>
    </source>
</evidence>
<keyword evidence="4" id="KW-1185">Reference proteome</keyword>
<feature type="transmembrane region" description="Helical" evidence="1">
    <location>
        <begin position="20"/>
        <end position="39"/>
    </location>
</feature>
<keyword evidence="1" id="KW-0472">Membrane</keyword>
<reference evidence="2" key="2">
    <citation type="journal article" date="2020" name="Int. J. Syst. Evol. Microbiol.">
        <title>Gordonia crocea sp. nov. and Gordonia spumicola sp. nov. isolated from sludge of a wastewater treatment plant.</title>
        <authorList>
            <person name="Tamura T."/>
            <person name="Saito S."/>
            <person name="Hamada M."/>
            <person name="Kang Y."/>
            <person name="Hoshino Y."/>
            <person name="Gonoi T."/>
            <person name="Mikami Y."/>
            <person name="Yaguchi T."/>
        </authorList>
    </citation>
    <scope>NUCLEOTIDE SEQUENCE</scope>
    <source>
        <strain evidence="2">NBRC 107697</strain>
    </source>
</reference>
<keyword evidence="1" id="KW-1133">Transmembrane helix</keyword>
<feature type="transmembrane region" description="Helical" evidence="1">
    <location>
        <begin position="314"/>
        <end position="334"/>
    </location>
</feature>
<feature type="transmembrane region" description="Helical" evidence="1">
    <location>
        <begin position="241"/>
        <end position="257"/>
    </location>
</feature>